<accession>A0A8S3RZ03</accession>
<comment type="catalytic activity">
    <reaction evidence="7 8">
        <text>O-phospho-L-tyrosyl-[protein] + H2O = L-tyrosyl-[protein] + phosphate</text>
        <dbReference type="Rhea" id="RHEA:10684"/>
        <dbReference type="Rhea" id="RHEA-COMP:10136"/>
        <dbReference type="Rhea" id="RHEA-COMP:20101"/>
        <dbReference type="ChEBI" id="CHEBI:15377"/>
        <dbReference type="ChEBI" id="CHEBI:43474"/>
        <dbReference type="ChEBI" id="CHEBI:46858"/>
        <dbReference type="ChEBI" id="CHEBI:61978"/>
        <dbReference type="EC" id="3.1.3.48"/>
    </reaction>
</comment>
<dbReference type="AlphaFoldDB" id="A0A8S3RZ03"/>
<evidence type="ECO:0000256" key="2">
    <source>
        <dbReference type="ARBA" id="ARBA00022618"/>
    </source>
</evidence>
<dbReference type="GO" id="GO:0051301">
    <property type="term" value="P:cell division"/>
    <property type="evidence" value="ECO:0007669"/>
    <property type="project" value="UniProtKB-UniRule"/>
</dbReference>
<dbReference type="GO" id="GO:0005737">
    <property type="term" value="C:cytoplasm"/>
    <property type="evidence" value="ECO:0007669"/>
    <property type="project" value="TreeGrafter"/>
</dbReference>
<keyword evidence="4 8" id="KW-0378">Hydrolase</keyword>
<proteinExistence type="inferred from homology"/>
<name>A0A8S3RZ03_MYTED</name>
<keyword evidence="6 8" id="KW-0131">Cell cycle</keyword>
<evidence type="ECO:0000256" key="8">
    <source>
        <dbReference type="RuleBase" id="RU368028"/>
    </source>
</evidence>
<dbReference type="InterPro" id="IPR036691">
    <property type="entry name" value="Endo/exonu/phosph_ase_sf"/>
</dbReference>
<organism evidence="10 11">
    <name type="scientific">Mytilus edulis</name>
    <name type="common">Blue mussel</name>
    <dbReference type="NCBI Taxonomy" id="6550"/>
    <lineage>
        <taxon>Eukaryota</taxon>
        <taxon>Metazoa</taxon>
        <taxon>Spiralia</taxon>
        <taxon>Lophotrochozoa</taxon>
        <taxon>Mollusca</taxon>
        <taxon>Bivalvia</taxon>
        <taxon>Autobranchia</taxon>
        <taxon>Pteriomorphia</taxon>
        <taxon>Mytilida</taxon>
        <taxon>Mytiloidea</taxon>
        <taxon>Mytilidae</taxon>
        <taxon>Mytilinae</taxon>
        <taxon>Mytilus</taxon>
    </lineage>
</organism>
<dbReference type="Proteomes" id="UP000683360">
    <property type="component" value="Unassembled WGS sequence"/>
</dbReference>
<evidence type="ECO:0000256" key="1">
    <source>
        <dbReference type="ARBA" id="ARBA00011065"/>
    </source>
</evidence>
<keyword evidence="3 8" id="KW-0498">Mitosis</keyword>
<dbReference type="GO" id="GO:0000086">
    <property type="term" value="P:G2/M transition of mitotic cell cycle"/>
    <property type="evidence" value="ECO:0007669"/>
    <property type="project" value="TreeGrafter"/>
</dbReference>
<keyword evidence="11" id="KW-1185">Reference proteome</keyword>
<comment type="similarity">
    <text evidence="1 8">Belongs to the MPI phosphatase family.</text>
</comment>
<keyword evidence="2 8" id="KW-0132">Cell division</keyword>
<evidence type="ECO:0000256" key="6">
    <source>
        <dbReference type="ARBA" id="ARBA00023306"/>
    </source>
</evidence>
<evidence type="ECO:0000313" key="11">
    <source>
        <dbReference type="Proteomes" id="UP000683360"/>
    </source>
</evidence>
<dbReference type="SUPFAM" id="SSF56219">
    <property type="entry name" value="DNase I-like"/>
    <property type="match status" value="1"/>
</dbReference>
<dbReference type="PANTHER" id="PTHR10828:SF76">
    <property type="entry name" value="M-PHASE INDUCER PHOSPHATASE"/>
    <property type="match status" value="1"/>
</dbReference>
<dbReference type="InterPro" id="IPR001763">
    <property type="entry name" value="Rhodanese-like_dom"/>
</dbReference>
<dbReference type="GO" id="GO:0005634">
    <property type="term" value="C:nucleus"/>
    <property type="evidence" value="ECO:0007669"/>
    <property type="project" value="TreeGrafter"/>
</dbReference>
<dbReference type="OrthoDB" id="6055832at2759"/>
<evidence type="ECO:0000256" key="3">
    <source>
        <dbReference type="ARBA" id="ARBA00022776"/>
    </source>
</evidence>
<protein>
    <recommendedName>
        <fullName evidence="8">M-phase inducer phosphatase</fullName>
        <ecNumber evidence="8">3.1.3.48</ecNumber>
    </recommendedName>
</protein>
<evidence type="ECO:0000256" key="5">
    <source>
        <dbReference type="ARBA" id="ARBA00022912"/>
    </source>
</evidence>
<evidence type="ECO:0000313" key="10">
    <source>
        <dbReference type="EMBL" id="CAG2210001.1"/>
    </source>
</evidence>
<sequence length="797" mass="91481">MSSTLCLANLLESTNCDLAIISEHKLKPNLLSYMNSIDMRYKSISKTDKLNDLCNCTHGKGGISILYKASLQFSIEEITETNSDRIVGVELKNKSFGSIFIFGVYLPADGSIDNYRQELNALDDLYTYYINYGKVVIAGDFNASCINKNLQFTNTTKSKELKNFVHRHNICHPYINTCNTLLKGPEFTFTLKNTMLDYILIDETLVRQLRRYEILEEGTFSTTSDHLPVIACLELDENPHIDLNNFSKLPAWHKINEHSIKEYQDKLCAPLDKLIQEAQSNDIDINLFYHNLVNTLINTAKDTIPCNMYNPHTKPYWNADVKQAHTKERNMRRVWMQDGRPRGMQHESYFNYKRAKRDFRNIQQLANEQYIEETYDDINNAAECDIRLFWKLIKRQKPKHSKVCQQIIHNNIVHTSPESICNAFANYFEDLYTPADTSTFDDPTLKEMNKAYREIQRVCKADEDLYLPGGIITCDDVSSIIKQLKRRKACGNDMIQNEHLIYGGPKVSECLSIFLNIVVEKQQVPSDWQKGLVVPLPTFGKSTALEENTDTPSSPVLQDSWLSLDSDDSGLGLDEVFLDDSCVNIPPTKRQKTVCDANSVLAGDTNLIADGSSCYSLPTVPGKHKDLKSISPETLTDVLCGRYSDVISSFRVIDCRYPYEYDGGHIKSAENRYLHSMIEDLLHQTSVQVLIFHCEFSQERGPAMLRHLRSKDRQMNTENYPALNYPEIYLLDSGYKSFFQTSSDLCDPIDYRPMLHSDFSADLHHYRRVADVRHFRSKSKSWSSGDRTSRLSRKVIF</sequence>
<dbReference type="Gene3D" id="3.40.250.10">
    <property type="entry name" value="Rhodanese-like domain"/>
    <property type="match status" value="1"/>
</dbReference>
<gene>
    <name evidence="10" type="ORF">MEDL_24157</name>
</gene>
<dbReference type="Pfam" id="PF00581">
    <property type="entry name" value="Rhodanese"/>
    <property type="match status" value="1"/>
</dbReference>
<dbReference type="InterPro" id="IPR036873">
    <property type="entry name" value="Rhodanese-like_dom_sf"/>
</dbReference>
<comment type="function">
    <text evidence="8">Tyrosine protein phosphatase which functions as a dosage-dependent inducer of mitotic progression.</text>
</comment>
<dbReference type="Pfam" id="PF14529">
    <property type="entry name" value="Exo_endo_phos_2"/>
    <property type="match status" value="1"/>
</dbReference>
<dbReference type="CDD" id="cd01530">
    <property type="entry name" value="Cdc25"/>
    <property type="match status" value="1"/>
</dbReference>
<evidence type="ECO:0000256" key="4">
    <source>
        <dbReference type="ARBA" id="ARBA00022801"/>
    </source>
</evidence>
<feature type="domain" description="Rhodanese" evidence="9">
    <location>
        <begin position="646"/>
        <end position="747"/>
    </location>
</feature>
<dbReference type="InterPro" id="IPR000751">
    <property type="entry name" value="MPI_Phosphatase"/>
</dbReference>
<reference evidence="10" key="1">
    <citation type="submission" date="2021-03" db="EMBL/GenBank/DDBJ databases">
        <authorList>
            <person name="Bekaert M."/>
        </authorList>
    </citation>
    <scope>NUCLEOTIDE SEQUENCE</scope>
</reference>
<dbReference type="PANTHER" id="PTHR10828">
    <property type="entry name" value="M-PHASE INDUCER PHOSPHATASE DUAL SPECIFICITY PHOSPHATASE CDC25"/>
    <property type="match status" value="1"/>
</dbReference>
<dbReference type="GO" id="GO:0004725">
    <property type="term" value="F:protein tyrosine phosphatase activity"/>
    <property type="evidence" value="ECO:0007669"/>
    <property type="project" value="UniProtKB-UniRule"/>
</dbReference>
<dbReference type="EC" id="3.1.3.48" evidence="8"/>
<dbReference type="PRINTS" id="PR00716">
    <property type="entry name" value="MPIPHPHTASE"/>
</dbReference>
<dbReference type="EMBL" id="CAJPWZ010001218">
    <property type="protein sequence ID" value="CAG2210001.1"/>
    <property type="molecule type" value="Genomic_DNA"/>
</dbReference>
<dbReference type="SMART" id="SM00450">
    <property type="entry name" value="RHOD"/>
    <property type="match status" value="1"/>
</dbReference>
<dbReference type="GO" id="GO:0010971">
    <property type="term" value="P:positive regulation of G2/M transition of mitotic cell cycle"/>
    <property type="evidence" value="ECO:0007669"/>
    <property type="project" value="TreeGrafter"/>
</dbReference>
<dbReference type="FunFam" id="3.40.250.10:FF:000021">
    <property type="entry name" value="M-phase inducer phosphatase cdc-25.2"/>
    <property type="match status" value="1"/>
</dbReference>
<evidence type="ECO:0000259" key="9">
    <source>
        <dbReference type="PROSITE" id="PS50206"/>
    </source>
</evidence>
<dbReference type="GO" id="GO:0110032">
    <property type="term" value="P:positive regulation of G2/MI transition of meiotic cell cycle"/>
    <property type="evidence" value="ECO:0007669"/>
    <property type="project" value="TreeGrafter"/>
</dbReference>
<dbReference type="InterPro" id="IPR005135">
    <property type="entry name" value="Endo/exonuclease/phosphatase"/>
</dbReference>
<keyword evidence="5 8" id="KW-0904">Protein phosphatase</keyword>
<dbReference type="SUPFAM" id="SSF52821">
    <property type="entry name" value="Rhodanese/Cell cycle control phosphatase"/>
    <property type="match status" value="1"/>
</dbReference>
<comment type="caution">
    <text evidence="10">The sequence shown here is derived from an EMBL/GenBank/DDBJ whole genome shotgun (WGS) entry which is preliminary data.</text>
</comment>
<dbReference type="PROSITE" id="PS50206">
    <property type="entry name" value="RHODANESE_3"/>
    <property type="match status" value="1"/>
</dbReference>
<dbReference type="Gene3D" id="3.60.10.10">
    <property type="entry name" value="Endonuclease/exonuclease/phosphatase"/>
    <property type="match status" value="1"/>
</dbReference>
<evidence type="ECO:0000256" key="7">
    <source>
        <dbReference type="ARBA" id="ARBA00051722"/>
    </source>
</evidence>